<evidence type="ECO:0000313" key="3">
    <source>
        <dbReference type="Proteomes" id="UP000015530"/>
    </source>
</evidence>
<protein>
    <submittedName>
        <fullName evidence="2">Uncharacterized protein</fullName>
    </submittedName>
</protein>
<feature type="region of interest" description="Disordered" evidence="1">
    <location>
        <begin position="22"/>
        <end position="46"/>
    </location>
</feature>
<dbReference type="AlphaFoldDB" id="T0L6V9"/>
<dbReference type="EMBL" id="AMYD01003011">
    <property type="protein sequence ID" value="EQB47311.1"/>
    <property type="molecule type" value="Genomic_DNA"/>
</dbReference>
<sequence>MPSILIYAGWLSLKNWASLSESDGMDPGNPCHSVSIGKTDGNPYSK</sequence>
<organism evidence="2 3">
    <name type="scientific">Colletotrichum gloeosporioides (strain Cg-14)</name>
    <name type="common">Anthracnose fungus</name>
    <name type="synonym">Glomerella cingulata</name>
    <dbReference type="NCBI Taxonomy" id="1237896"/>
    <lineage>
        <taxon>Eukaryota</taxon>
        <taxon>Fungi</taxon>
        <taxon>Dikarya</taxon>
        <taxon>Ascomycota</taxon>
        <taxon>Pezizomycotina</taxon>
        <taxon>Sordariomycetes</taxon>
        <taxon>Hypocreomycetidae</taxon>
        <taxon>Glomerellales</taxon>
        <taxon>Glomerellaceae</taxon>
        <taxon>Colletotrichum</taxon>
        <taxon>Colletotrichum gloeosporioides species complex</taxon>
    </lineage>
</organism>
<dbReference type="HOGENOM" id="CLU_3191282_0_0_1"/>
<evidence type="ECO:0000313" key="2">
    <source>
        <dbReference type="EMBL" id="EQB47311.1"/>
    </source>
</evidence>
<evidence type="ECO:0000256" key="1">
    <source>
        <dbReference type="SAM" id="MobiDB-lite"/>
    </source>
</evidence>
<dbReference type="Proteomes" id="UP000015530">
    <property type="component" value="Unassembled WGS sequence"/>
</dbReference>
<accession>T0L6V9</accession>
<reference evidence="3" key="1">
    <citation type="journal article" date="2013" name="Mol. Plant Microbe Interact.">
        <title>Global aspects of pacC regulation of pathogenicity genes in Colletotrichum gloeosporioides as revealed by transcriptome analysis.</title>
        <authorList>
            <person name="Alkan N."/>
            <person name="Meng X."/>
            <person name="Friedlander G."/>
            <person name="Reuveni E."/>
            <person name="Sukno S."/>
            <person name="Sherman A."/>
            <person name="Thon M."/>
            <person name="Fluhr R."/>
            <person name="Prusky D."/>
        </authorList>
    </citation>
    <scope>NUCLEOTIDE SEQUENCE [LARGE SCALE GENOMIC DNA]</scope>
    <source>
        <strain evidence="3">Cg-14</strain>
    </source>
</reference>
<gene>
    <name evidence="2" type="ORF">CGLO_13560</name>
</gene>
<name>T0L6V9_COLGC</name>
<proteinExistence type="predicted"/>
<comment type="caution">
    <text evidence="2">The sequence shown here is derived from an EMBL/GenBank/DDBJ whole genome shotgun (WGS) entry which is preliminary data.</text>
</comment>